<accession>A0A3S3CPE0</accession>
<keyword evidence="6" id="KW-1133">Transmembrane helix</keyword>
<organism evidence="7 8">
    <name type="scientific">Rhodococcus spongiicola</name>
    <dbReference type="NCBI Taxonomy" id="2487352"/>
    <lineage>
        <taxon>Bacteria</taxon>
        <taxon>Bacillati</taxon>
        <taxon>Actinomycetota</taxon>
        <taxon>Actinomycetes</taxon>
        <taxon>Mycobacteriales</taxon>
        <taxon>Nocardiaceae</taxon>
        <taxon>Rhodococcus</taxon>
    </lineage>
</organism>
<keyword evidence="8" id="KW-1185">Reference proteome</keyword>
<dbReference type="PANTHER" id="PTHR33630">
    <property type="entry name" value="CUTINASE RV1984C-RELATED-RELATED"/>
    <property type="match status" value="1"/>
</dbReference>
<comment type="similarity">
    <text evidence="1">Belongs to the cutinase family.</text>
</comment>
<gene>
    <name evidence="7" type="ORF">EF834_12740</name>
</gene>
<evidence type="ECO:0000256" key="6">
    <source>
        <dbReference type="SAM" id="Phobius"/>
    </source>
</evidence>
<reference evidence="7 8" key="1">
    <citation type="submission" date="2018-11" db="EMBL/GenBank/DDBJ databases">
        <title>Rhodococcus spongicola sp. nov. and Rhodococcus xishaensis sp. nov. from marine sponges.</title>
        <authorList>
            <person name="Li L."/>
            <person name="Lin H.W."/>
        </authorList>
    </citation>
    <scope>NUCLEOTIDE SEQUENCE [LARGE SCALE GENOMIC DNA]</scope>
    <source>
        <strain evidence="7 8">LHW50502</strain>
    </source>
</reference>
<evidence type="ECO:0000256" key="3">
    <source>
        <dbReference type="ARBA" id="ARBA00022801"/>
    </source>
</evidence>
<feature type="region of interest" description="Disordered" evidence="5">
    <location>
        <begin position="484"/>
        <end position="585"/>
    </location>
</feature>
<comment type="caution">
    <text evidence="7">The sequence shown here is derived from an EMBL/GenBank/DDBJ whole genome shotgun (WGS) entry which is preliminary data.</text>
</comment>
<keyword evidence="4" id="KW-1015">Disulfide bond</keyword>
<feature type="compositionally biased region" description="Low complexity" evidence="5">
    <location>
        <begin position="346"/>
        <end position="359"/>
    </location>
</feature>
<keyword evidence="6" id="KW-0472">Membrane</keyword>
<dbReference type="RefSeq" id="WP_127947578.1">
    <property type="nucleotide sequence ID" value="NZ_RKLN01000004.1"/>
</dbReference>
<keyword evidence="2" id="KW-0719">Serine esterase</keyword>
<dbReference type="OrthoDB" id="3690529at2"/>
<evidence type="ECO:0000256" key="5">
    <source>
        <dbReference type="SAM" id="MobiDB-lite"/>
    </source>
</evidence>
<evidence type="ECO:0000256" key="2">
    <source>
        <dbReference type="ARBA" id="ARBA00022487"/>
    </source>
</evidence>
<dbReference type="InterPro" id="IPR000675">
    <property type="entry name" value="Cutinase/axe"/>
</dbReference>
<dbReference type="AlphaFoldDB" id="A0A3S3CPE0"/>
<dbReference type="InterPro" id="IPR029058">
    <property type="entry name" value="AB_hydrolase_fold"/>
</dbReference>
<protein>
    <submittedName>
        <fullName evidence="7">Cutinase family protein</fullName>
    </submittedName>
</protein>
<sequence length="585" mass="60480">MIIRRLFSQRGAAARVLTSVAVAVALLVTLTWALWSSPTRTVDTALVASTTDCKDMVTLSIAGRGDTPRPGTTKMLVDENGNELPAASADDYVSTWIDQASSAPLAEVGRDSYAAMYIAYPADMSSYEDAVTTGVANTKAVMEAIQASCPDTQFAIVGYSEGADVARRVAQDVGHQEPDADGTYEIVDPADVLGVVILADAGRVDGQGPFPGAENPFTNPDGFDLEYQSGGTAVPGQGALPDTGGDDFGALNGRIASFCADGDLTCAAPENISLLQLVVNVGRQLDVDALEREQLTPATGIDVATVMSRIALDAFADISSQPDWMQSDETFLDVLLKVSDPSYAGPTAEPTTEPATPETDASDISDVTLVSGEEDSISTEEMSPLAYLPQKLFKEIVGLIVTNQNTIPVIMSDPYQLTLAPEVGHHFDYWRDADPANGQELTSADYAAAWLTYLAQQAQAGQPVDPKATPSADELSAAMEALSLEESVTTSEAAAAPSLAATPSGAVQPAETTPAPTLPTTTPGAAPTTTTPAPSAGAETATAEPTQTAVTPETTATPTTSVPAETTVASEATTSVTAPVPTPAG</sequence>
<evidence type="ECO:0000256" key="1">
    <source>
        <dbReference type="ARBA" id="ARBA00007534"/>
    </source>
</evidence>
<dbReference type="SUPFAM" id="SSF53474">
    <property type="entry name" value="alpha/beta-Hydrolases"/>
    <property type="match status" value="1"/>
</dbReference>
<evidence type="ECO:0000256" key="4">
    <source>
        <dbReference type="ARBA" id="ARBA00023157"/>
    </source>
</evidence>
<feature type="compositionally biased region" description="Low complexity" evidence="5">
    <location>
        <begin position="484"/>
        <end position="579"/>
    </location>
</feature>
<evidence type="ECO:0000313" key="7">
    <source>
        <dbReference type="EMBL" id="RVW02440.1"/>
    </source>
</evidence>
<keyword evidence="3" id="KW-0378">Hydrolase</keyword>
<proteinExistence type="inferred from homology"/>
<evidence type="ECO:0000313" key="8">
    <source>
        <dbReference type="Proteomes" id="UP000284333"/>
    </source>
</evidence>
<dbReference type="Pfam" id="PF01083">
    <property type="entry name" value="Cutinase"/>
    <property type="match status" value="1"/>
</dbReference>
<dbReference type="Proteomes" id="UP000284333">
    <property type="component" value="Unassembled WGS sequence"/>
</dbReference>
<dbReference type="GO" id="GO:0052689">
    <property type="term" value="F:carboxylic ester hydrolase activity"/>
    <property type="evidence" value="ECO:0007669"/>
    <property type="project" value="UniProtKB-KW"/>
</dbReference>
<dbReference type="SMART" id="SM01110">
    <property type="entry name" value="Cutinase"/>
    <property type="match status" value="1"/>
</dbReference>
<keyword evidence="6" id="KW-0812">Transmembrane</keyword>
<name>A0A3S3CPE0_9NOCA</name>
<feature type="transmembrane region" description="Helical" evidence="6">
    <location>
        <begin position="12"/>
        <end position="35"/>
    </location>
</feature>
<dbReference type="Gene3D" id="3.40.50.1820">
    <property type="entry name" value="alpha/beta hydrolase"/>
    <property type="match status" value="1"/>
</dbReference>
<dbReference type="EMBL" id="RKLN01000004">
    <property type="protein sequence ID" value="RVW02440.1"/>
    <property type="molecule type" value="Genomic_DNA"/>
</dbReference>
<feature type="region of interest" description="Disordered" evidence="5">
    <location>
        <begin position="343"/>
        <end position="363"/>
    </location>
</feature>
<dbReference type="PANTHER" id="PTHR33630:SF9">
    <property type="entry name" value="CUTINASE 4"/>
    <property type="match status" value="1"/>
</dbReference>